<organism evidence="1">
    <name type="scientific">hydrothermal vent metagenome</name>
    <dbReference type="NCBI Taxonomy" id="652676"/>
    <lineage>
        <taxon>unclassified sequences</taxon>
        <taxon>metagenomes</taxon>
        <taxon>ecological metagenomes</taxon>
    </lineage>
</organism>
<dbReference type="EMBL" id="UOEL01000004">
    <property type="protein sequence ID" value="VAW09881.1"/>
    <property type="molecule type" value="Genomic_DNA"/>
</dbReference>
<gene>
    <name evidence="1" type="ORF">MNBD_BACTEROID03-70</name>
</gene>
<dbReference type="SUPFAM" id="SSF49464">
    <property type="entry name" value="Carboxypeptidase regulatory domain-like"/>
    <property type="match status" value="1"/>
</dbReference>
<sequence length="285" mass="32379">MQKHLRFFVLLFIPLTCYTGFSQENTTLLNGRVKSLNNDVSNVLIVNLNSKRSTITDTLGFFTIEVELRDFIRFTAVQYLTKEIIITDTIFNQNSITVNLAENVINLNEVMVTPYNLTGKIDLDIERLGIKPVVTSSSLGLPNADVEVMTQSERLLLEADRGKYVRLATIEDRGKLLEVLGFATLSVIINTHKIMNRVSGRTKSFEEMAARDKNMAIEKEIIAKFSKKAMSENFDIPETNIDAFLTYCLFQTGFSELSKAGNTAEIWEYLKTKSVEFKEIDFLKE</sequence>
<dbReference type="InterPro" id="IPR008969">
    <property type="entry name" value="CarboxyPept-like_regulatory"/>
</dbReference>
<evidence type="ECO:0000313" key="1">
    <source>
        <dbReference type="EMBL" id="VAW09881.1"/>
    </source>
</evidence>
<proteinExistence type="predicted"/>
<evidence type="ECO:0008006" key="2">
    <source>
        <dbReference type="Google" id="ProtNLM"/>
    </source>
</evidence>
<reference evidence="1" key="1">
    <citation type="submission" date="2018-06" db="EMBL/GenBank/DDBJ databases">
        <authorList>
            <person name="Zhirakovskaya E."/>
        </authorList>
    </citation>
    <scope>NUCLEOTIDE SEQUENCE</scope>
</reference>
<accession>A0A3B0SU49</accession>
<name>A0A3B0SU49_9ZZZZ</name>
<protein>
    <recommendedName>
        <fullName evidence="2">Carboxypeptidase-like regulatory domain-containing protein</fullName>
    </recommendedName>
</protein>
<dbReference type="AlphaFoldDB" id="A0A3B0SU49"/>